<keyword evidence="2" id="KW-0223">Dioxygenase</keyword>
<dbReference type="GeneID" id="303486090"/>
<keyword evidence="3" id="KW-0560">Oxidoreductase</keyword>
<comment type="cofactor">
    <cofactor evidence="1">
        <name>L-ascorbate</name>
        <dbReference type="ChEBI" id="CHEBI:38290"/>
    </cofactor>
</comment>
<dbReference type="EMBL" id="CP020083">
    <property type="protein sequence ID" value="ASR51917.1"/>
    <property type="molecule type" value="Genomic_DNA"/>
</dbReference>
<dbReference type="PANTHER" id="PTHR12117">
    <property type="entry name" value="HISTONE ACETYLTRANSFERASE COMPLEX"/>
    <property type="match status" value="1"/>
</dbReference>
<dbReference type="Proteomes" id="UP000258016">
    <property type="component" value="Chromosome"/>
</dbReference>
<dbReference type="SMART" id="SM00702">
    <property type="entry name" value="P4Hc"/>
    <property type="match status" value="1"/>
</dbReference>
<evidence type="ECO:0000256" key="2">
    <source>
        <dbReference type="ARBA" id="ARBA00022964"/>
    </source>
</evidence>
<evidence type="ECO:0000256" key="1">
    <source>
        <dbReference type="ARBA" id="ARBA00001961"/>
    </source>
</evidence>
<dbReference type="InterPro" id="IPR006620">
    <property type="entry name" value="Pro_4_hyd_alph"/>
</dbReference>
<organism evidence="5 6">
    <name type="scientific">Blastomonas fulva</name>
    <dbReference type="NCBI Taxonomy" id="1550728"/>
    <lineage>
        <taxon>Bacteria</taxon>
        <taxon>Pseudomonadati</taxon>
        <taxon>Pseudomonadota</taxon>
        <taxon>Alphaproteobacteria</taxon>
        <taxon>Sphingomonadales</taxon>
        <taxon>Sphingomonadaceae</taxon>
        <taxon>Blastomonas</taxon>
    </lineage>
</organism>
<reference evidence="5 6" key="1">
    <citation type="submission" date="2017-03" db="EMBL/GenBank/DDBJ databases">
        <title>Complete genome sequence of Blastomonas fulva degrading microcsystin LR.</title>
        <authorList>
            <person name="Lee H.-g."/>
            <person name="Jin L."/>
            <person name="oh H.-M."/>
        </authorList>
    </citation>
    <scope>NUCLEOTIDE SEQUENCE [LARGE SCALE GENOMIC DNA]</scope>
    <source>
        <strain evidence="5 6">T2</strain>
    </source>
</reference>
<dbReference type="Pfam" id="PF13661">
    <property type="entry name" value="2OG-FeII_Oxy_4"/>
    <property type="match status" value="1"/>
</dbReference>
<gene>
    <name evidence="5" type="ORF">B5J99_10965</name>
</gene>
<evidence type="ECO:0000313" key="5">
    <source>
        <dbReference type="EMBL" id="ASR51917.1"/>
    </source>
</evidence>
<proteinExistence type="predicted"/>
<dbReference type="InterPro" id="IPR039558">
    <property type="entry name" value="TPA1/OFD1_N"/>
</dbReference>
<sequence>MTATSYCLNPALKPPHLRQTFKRLGRVRIRGFLADDAARMLHQLLRDRSDWMQVINSGELLYELSRDVRSHMEPTRAAALDQAVYAGARNGFQFRYESIRVPDDAVARMASPDPLTAFATFMSSPEVIGLLRDITGIRGIRFADAQATAYSPGDFLTEHDDAVEGKGRLAAFVLGLTPQWRLEWGGQLLFHGEQGTISHGEMPGFNTLDVFAVPQRHSVSEVTRAAAYRRYAVTGWLRG</sequence>
<protein>
    <submittedName>
        <fullName evidence="5">Proline hydroxylase</fullName>
    </submittedName>
</protein>
<keyword evidence="6" id="KW-1185">Reference proteome</keyword>
<evidence type="ECO:0000313" key="6">
    <source>
        <dbReference type="Proteomes" id="UP000258016"/>
    </source>
</evidence>
<dbReference type="Gene3D" id="2.60.120.620">
    <property type="entry name" value="q2cbj1_9rhob like domain"/>
    <property type="match status" value="1"/>
</dbReference>
<name>A0ABM6M7G9_9SPHN</name>
<evidence type="ECO:0000256" key="3">
    <source>
        <dbReference type="ARBA" id="ARBA00023002"/>
    </source>
</evidence>
<dbReference type="InterPro" id="IPR051842">
    <property type="entry name" value="uS12_prolyl_hydroxylase"/>
</dbReference>
<dbReference type="RefSeq" id="WP_054134413.1">
    <property type="nucleotide sequence ID" value="NZ_CP020083.1"/>
</dbReference>
<feature type="domain" description="Prolyl 4-hydroxylase alpha subunit" evidence="4">
    <location>
        <begin position="24"/>
        <end position="238"/>
    </location>
</feature>
<dbReference type="PANTHER" id="PTHR12117:SF0">
    <property type="entry name" value="PROLYL 3-HYDROXYLASE OGFOD1"/>
    <property type="match status" value="1"/>
</dbReference>
<accession>A0ABM6M7G9</accession>
<evidence type="ECO:0000259" key="4">
    <source>
        <dbReference type="SMART" id="SM00702"/>
    </source>
</evidence>